<sequence>MGAMNFLGHSGLLDRHQQRREAGLPTVSVLCGAVEIALQEVRRWAEQGGRPVIPLRNPDFEGILEAWVDHVSAGPDLVRNALVWLARHSGRSGSLEELASQVQRMTPFERTALFDSSLTDASTAGAGVACRWILDRWARGESIAGPGLTSRLGEVLAECDGTGGRERVVLALREMIPSANDPVLVLAREVEAAEPAAWIESAALSLARISLWQPSFATILVLDPVEFDGYVRNAPESRAKTLMRAGVIPVRGLGEDELPEATADLDGAVHRLVSDGASDELVHLFLDAARATTVVPSPPDAGGTDPARSAAERFLFERLQSLPATAGLFELNAVLDFRFGPSRAMEVDLWARSLGLAVEIDGYYHFQDADAYRRDRRKDVELQKRGYLVVRVLAEDVVARLEDVLSIILEAVASRGGRENHQQRGEAL</sequence>
<dbReference type="Gene3D" id="3.40.960.10">
    <property type="entry name" value="VSR Endonuclease"/>
    <property type="match status" value="1"/>
</dbReference>
<dbReference type="AlphaFoldDB" id="L0DP64"/>
<evidence type="ECO:0000259" key="1">
    <source>
        <dbReference type="Pfam" id="PF04480"/>
    </source>
</evidence>
<dbReference type="RefSeq" id="WP_015250119.1">
    <property type="nucleotide sequence ID" value="NC_019892.1"/>
</dbReference>
<dbReference type="InterPro" id="IPR007569">
    <property type="entry name" value="DUF559"/>
</dbReference>
<keyword evidence="3" id="KW-1185">Reference proteome</keyword>
<evidence type="ECO:0000313" key="2">
    <source>
        <dbReference type="EMBL" id="AGA31047.1"/>
    </source>
</evidence>
<gene>
    <name evidence="2" type="ordered locus">Sinac_6991</name>
</gene>
<evidence type="ECO:0000313" key="3">
    <source>
        <dbReference type="Proteomes" id="UP000010798"/>
    </source>
</evidence>
<protein>
    <recommendedName>
        <fullName evidence="1">DUF559 domain-containing protein</fullName>
    </recommendedName>
</protein>
<dbReference type="STRING" id="886293.Sinac_6991"/>
<dbReference type="EMBL" id="CP003364">
    <property type="protein sequence ID" value="AGA31047.1"/>
    <property type="molecule type" value="Genomic_DNA"/>
</dbReference>
<dbReference type="KEGG" id="saci:Sinac_6991"/>
<name>L0DP64_SINAD</name>
<dbReference type="HOGENOM" id="CLU_675997_0_0_0"/>
<feature type="domain" description="DUF559" evidence="1">
    <location>
        <begin position="347"/>
        <end position="412"/>
    </location>
</feature>
<dbReference type="Pfam" id="PF04480">
    <property type="entry name" value="DUF559"/>
    <property type="match status" value="1"/>
</dbReference>
<dbReference type="eggNOG" id="COG2852">
    <property type="taxonomic scope" value="Bacteria"/>
</dbReference>
<organism evidence="2 3">
    <name type="scientific">Singulisphaera acidiphila (strain ATCC BAA-1392 / DSM 18658 / VKM B-2454 / MOB10)</name>
    <dbReference type="NCBI Taxonomy" id="886293"/>
    <lineage>
        <taxon>Bacteria</taxon>
        <taxon>Pseudomonadati</taxon>
        <taxon>Planctomycetota</taxon>
        <taxon>Planctomycetia</taxon>
        <taxon>Isosphaerales</taxon>
        <taxon>Isosphaeraceae</taxon>
        <taxon>Singulisphaera</taxon>
    </lineage>
</organism>
<accession>L0DP64</accession>
<reference evidence="2 3" key="1">
    <citation type="submission" date="2012-02" db="EMBL/GenBank/DDBJ databases">
        <title>Complete sequence of chromosome of Singulisphaera acidiphila DSM 18658.</title>
        <authorList>
            <consortium name="US DOE Joint Genome Institute (JGI-PGF)"/>
            <person name="Lucas S."/>
            <person name="Copeland A."/>
            <person name="Lapidus A."/>
            <person name="Glavina del Rio T."/>
            <person name="Dalin E."/>
            <person name="Tice H."/>
            <person name="Bruce D."/>
            <person name="Goodwin L."/>
            <person name="Pitluck S."/>
            <person name="Peters L."/>
            <person name="Ovchinnikova G."/>
            <person name="Chertkov O."/>
            <person name="Kyrpides N."/>
            <person name="Mavromatis K."/>
            <person name="Ivanova N."/>
            <person name="Brettin T."/>
            <person name="Detter J.C."/>
            <person name="Han C."/>
            <person name="Larimer F."/>
            <person name="Land M."/>
            <person name="Hauser L."/>
            <person name="Markowitz V."/>
            <person name="Cheng J.-F."/>
            <person name="Hugenholtz P."/>
            <person name="Woyke T."/>
            <person name="Wu D."/>
            <person name="Tindall B."/>
            <person name="Pomrenke H."/>
            <person name="Brambilla E."/>
            <person name="Klenk H.-P."/>
            <person name="Eisen J.A."/>
        </authorList>
    </citation>
    <scope>NUCLEOTIDE SEQUENCE [LARGE SCALE GENOMIC DNA]</scope>
    <source>
        <strain evidence="3">ATCC BAA-1392 / DSM 18658 / VKM B-2454 / MOB10</strain>
    </source>
</reference>
<dbReference type="Proteomes" id="UP000010798">
    <property type="component" value="Chromosome"/>
</dbReference>
<proteinExistence type="predicted"/>